<keyword evidence="2" id="KW-1185">Reference proteome</keyword>
<proteinExistence type="predicted"/>
<protein>
    <submittedName>
        <fullName evidence="1">Uncharacterized protein</fullName>
    </submittedName>
</protein>
<reference evidence="2" key="1">
    <citation type="journal article" date="2019" name="Int. J. Syst. Evol. Microbiol.">
        <title>The Global Catalogue of Microorganisms (GCM) 10K type strain sequencing project: providing services to taxonomists for standard genome sequencing and annotation.</title>
        <authorList>
            <consortium name="The Broad Institute Genomics Platform"/>
            <consortium name="The Broad Institute Genome Sequencing Center for Infectious Disease"/>
            <person name="Wu L."/>
            <person name="Ma J."/>
        </authorList>
    </citation>
    <scope>NUCLEOTIDE SEQUENCE [LARGE SCALE GENOMIC DNA]</scope>
    <source>
        <strain evidence="2">CCUG 49452</strain>
    </source>
</reference>
<dbReference type="Proteomes" id="UP001596001">
    <property type="component" value="Unassembled WGS sequence"/>
</dbReference>
<organism evidence="1 2">
    <name type="scientific">Giesbergeria sinuosa</name>
    <dbReference type="NCBI Taxonomy" id="80883"/>
    <lineage>
        <taxon>Bacteria</taxon>
        <taxon>Pseudomonadati</taxon>
        <taxon>Pseudomonadota</taxon>
        <taxon>Betaproteobacteria</taxon>
        <taxon>Burkholderiales</taxon>
        <taxon>Comamonadaceae</taxon>
        <taxon>Giesbergeria</taxon>
    </lineage>
</organism>
<evidence type="ECO:0000313" key="2">
    <source>
        <dbReference type="Proteomes" id="UP001596001"/>
    </source>
</evidence>
<gene>
    <name evidence="1" type="ORF">ACFO6X_06755</name>
</gene>
<sequence>MTVSLAWRNAVALTNSRWMYGDYFEKTGFVERLPIELVARFQIDYRPSAKVSMGTGFGMKNADPVPGNMLRAFVERIWDACKAGELSYVRESHQLLGEDVLMIASQDFAKWLATNEMLPSEHIQAWFDETGVTFGKAKPVKEKPLATSERNSLLLIIAALCKEANIDYTKPAKAAGQILHTADIMRLQIGETTIERHLKRIPDAVGARMK</sequence>
<accession>A0ABV9QD16</accession>
<comment type="caution">
    <text evidence="1">The sequence shown here is derived from an EMBL/GenBank/DDBJ whole genome shotgun (WGS) entry which is preliminary data.</text>
</comment>
<name>A0ABV9QD16_9BURK</name>
<dbReference type="EMBL" id="JBHSHJ010000004">
    <property type="protein sequence ID" value="MFC4788683.1"/>
    <property type="molecule type" value="Genomic_DNA"/>
</dbReference>
<dbReference type="RefSeq" id="WP_382431348.1">
    <property type="nucleotide sequence ID" value="NZ_JBHSHJ010000004.1"/>
</dbReference>
<evidence type="ECO:0000313" key="1">
    <source>
        <dbReference type="EMBL" id="MFC4788683.1"/>
    </source>
</evidence>